<reference evidence="2" key="1">
    <citation type="journal article" date="2023" name="Mol. Phylogenet. Evol.">
        <title>Genome-scale phylogeny and comparative genomics of the fungal order Sordariales.</title>
        <authorList>
            <person name="Hensen N."/>
            <person name="Bonometti L."/>
            <person name="Westerberg I."/>
            <person name="Brannstrom I.O."/>
            <person name="Guillou S."/>
            <person name="Cros-Aarteil S."/>
            <person name="Calhoun S."/>
            <person name="Haridas S."/>
            <person name="Kuo A."/>
            <person name="Mondo S."/>
            <person name="Pangilinan J."/>
            <person name="Riley R."/>
            <person name="LaButti K."/>
            <person name="Andreopoulos B."/>
            <person name="Lipzen A."/>
            <person name="Chen C."/>
            <person name="Yan M."/>
            <person name="Daum C."/>
            <person name="Ng V."/>
            <person name="Clum A."/>
            <person name="Steindorff A."/>
            <person name="Ohm R.A."/>
            <person name="Martin F."/>
            <person name="Silar P."/>
            <person name="Natvig D.O."/>
            <person name="Lalanne C."/>
            <person name="Gautier V."/>
            <person name="Ament-Velasquez S.L."/>
            <person name="Kruys A."/>
            <person name="Hutchinson M.I."/>
            <person name="Powell A.J."/>
            <person name="Barry K."/>
            <person name="Miller A.N."/>
            <person name="Grigoriev I.V."/>
            <person name="Debuchy R."/>
            <person name="Gladieux P."/>
            <person name="Hiltunen Thoren M."/>
            <person name="Johannesson H."/>
        </authorList>
    </citation>
    <scope>NUCLEOTIDE SEQUENCE</scope>
    <source>
        <strain evidence="2">CBS 626.80</strain>
    </source>
</reference>
<gene>
    <name evidence="2" type="ORF">QBC32DRAFT_37277</name>
</gene>
<name>A0AAN6NQV0_9PEZI</name>
<evidence type="ECO:0000313" key="3">
    <source>
        <dbReference type="Proteomes" id="UP001303222"/>
    </source>
</evidence>
<proteinExistence type="predicted"/>
<keyword evidence="3" id="KW-1185">Reference proteome</keyword>
<protein>
    <submittedName>
        <fullName evidence="2">Uncharacterized protein</fullName>
    </submittedName>
</protein>
<sequence length="361" mass="39588">MGHEPTLPALITMAGAGENPDQRPFCSIQHGARGDVLASRWHPNHFTTILPLPEPDIASPNDNRLRTILDLPTSDVEGGSEAKASGTQPSMNQPRLTIRETNSPFFSQVLSFPARPPLIRHVCTYTTSRRVLKPSGYAVAWSPRALLLLGSSSLSTRQVSKIEPLQTTPTGDVAMNLHHIITPPNLLDPMMKLSNPAPLTRTPGLPLITERYCLGILQAQHTVTLSTLGQQREPWFVSMEPTFSVFHSTTIPSQYQPIIPGSCPLLPPWKPLPIRANQIRNPRSCLSKTHVPPDSSSQPASVCCFVQTTGIRALFGNTPSYYTCYCQPEILPQDVSAFLVLHDIGPIIPSPLVLILLFGVW</sequence>
<feature type="compositionally biased region" description="Polar residues" evidence="1">
    <location>
        <begin position="85"/>
        <end position="94"/>
    </location>
</feature>
<accession>A0AAN6NQV0</accession>
<evidence type="ECO:0000313" key="2">
    <source>
        <dbReference type="EMBL" id="KAK3949391.1"/>
    </source>
</evidence>
<evidence type="ECO:0000256" key="1">
    <source>
        <dbReference type="SAM" id="MobiDB-lite"/>
    </source>
</evidence>
<feature type="region of interest" description="Disordered" evidence="1">
    <location>
        <begin position="73"/>
        <end position="94"/>
    </location>
</feature>
<dbReference type="AlphaFoldDB" id="A0AAN6NQV0"/>
<reference evidence="2" key="2">
    <citation type="submission" date="2023-06" db="EMBL/GenBank/DDBJ databases">
        <authorList>
            <consortium name="Lawrence Berkeley National Laboratory"/>
            <person name="Mondo S.J."/>
            <person name="Hensen N."/>
            <person name="Bonometti L."/>
            <person name="Westerberg I."/>
            <person name="Brannstrom I.O."/>
            <person name="Guillou S."/>
            <person name="Cros-Aarteil S."/>
            <person name="Calhoun S."/>
            <person name="Haridas S."/>
            <person name="Kuo A."/>
            <person name="Pangilinan J."/>
            <person name="Riley R."/>
            <person name="Labutti K."/>
            <person name="Andreopoulos B."/>
            <person name="Lipzen A."/>
            <person name="Chen C."/>
            <person name="Yanf M."/>
            <person name="Daum C."/>
            <person name="Ng V."/>
            <person name="Clum A."/>
            <person name="Steindorff A."/>
            <person name="Ohm R."/>
            <person name="Martin F."/>
            <person name="Silar P."/>
            <person name="Natvig D."/>
            <person name="Lalanne C."/>
            <person name="Gautier V."/>
            <person name="Ament-Velasquez S.L."/>
            <person name="Kruys A."/>
            <person name="Hutchinson M.I."/>
            <person name="Powell A.J."/>
            <person name="Barry K."/>
            <person name="Miller A.N."/>
            <person name="Grigoriev I.V."/>
            <person name="Debuchy R."/>
            <person name="Gladieux P."/>
            <person name="Thoren M.H."/>
            <person name="Johannesson H."/>
        </authorList>
    </citation>
    <scope>NUCLEOTIDE SEQUENCE</scope>
    <source>
        <strain evidence="2">CBS 626.80</strain>
    </source>
</reference>
<comment type="caution">
    <text evidence="2">The sequence shown here is derived from an EMBL/GenBank/DDBJ whole genome shotgun (WGS) entry which is preliminary data.</text>
</comment>
<dbReference type="EMBL" id="MU859217">
    <property type="protein sequence ID" value="KAK3949391.1"/>
    <property type="molecule type" value="Genomic_DNA"/>
</dbReference>
<dbReference type="Proteomes" id="UP001303222">
    <property type="component" value="Unassembled WGS sequence"/>
</dbReference>
<organism evidence="2 3">
    <name type="scientific">Pseudoneurospora amorphoporcata</name>
    <dbReference type="NCBI Taxonomy" id="241081"/>
    <lineage>
        <taxon>Eukaryota</taxon>
        <taxon>Fungi</taxon>
        <taxon>Dikarya</taxon>
        <taxon>Ascomycota</taxon>
        <taxon>Pezizomycotina</taxon>
        <taxon>Sordariomycetes</taxon>
        <taxon>Sordariomycetidae</taxon>
        <taxon>Sordariales</taxon>
        <taxon>Sordariaceae</taxon>
        <taxon>Pseudoneurospora</taxon>
    </lineage>
</organism>